<accession>W0VB65</accession>
<organism evidence="3 4">
    <name type="scientific">Janthinobacterium agaricidamnosum NBRC 102515 = DSM 9628</name>
    <dbReference type="NCBI Taxonomy" id="1349767"/>
    <lineage>
        <taxon>Bacteria</taxon>
        <taxon>Pseudomonadati</taxon>
        <taxon>Pseudomonadota</taxon>
        <taxon>Betaproteobacteria</taxon>
        <taxon>Burkholderiales</taxon>
        <taxon>Oxalobacteraceae</taxon>
        <taxon>Janthinobacterium</taxon>
    </lineage>
</organism>
<keyword evidence="3" id="KW-0472">Membrane</keyword>
<dbReference type="STRING" id="1349767.GJA_5448"/>
<keyword evidence="4" id="KW-1185">Reference proteome</keyword>
<reference evidence="3 4" key="1">
    <citation type="journal article" date="2015" name="Genome Announc.">
        <title>Genome Sequence of Mushroom Soft-Rot Pathogen Janthinobacterium agaricidamnosum.</title>
        <authorList>
            <person name="Graupner K."/>
            <person name="Lackner G."/>
            <person name="Hertweck C."/>
        </authorList>
    </citation>
    <scope>NUCLEOTIDE SEQUENCE [LARGE SCALE GENOMIC DNA]</scope>
    <source>
        <strain evidence="4">NBRC 102515 / DSM 9628</strain>
    </source>
</reference>
<feature type="compositionally biased region" description="Pro residues" evidence="1">
    <location>
        <begin position="442"/>
        <end position="459"/>
    </location>
</feature>
<sequence length="577" mass="64126">MRPTLLNALATLLLASITSLALADPPARVGRISATDGLVVLQTTEGEYIDSGLLNWPLTTGNRISTMRGGGAEFRLGSSAVRLSGDAELEVSQLDDDHFKLRLLHGSASVRLRNPQALPGFALDTPQARIRLQQPGWVRIDADRPLGTTVLGVLEGVAEIDGPGDTLTVRAGKRVELTDDDVRIGLLQRDAFDNWPELALAGAPALSYVSEDTTGYEELDRYGSWQNDADYGPLWLPRSLPAGWAPYSDGRWTWVAPWGWTWVDNAPWGYAPFHYGRWVMVGQRWWWSPGRGRQRPVWAPALVGWVGGNPHGGHGPSVGWFPLSPRERYVPGYRVSADYQRRINSDGRWTGNGGQRERRDGLIVLPQDQFGQRRTVQVGSNTPATLPPAQIHHVPLAPLPAAPQPGNWQRPNGDEAPRRPDWNQARDWPRRAAQTLATDSPGRPPIPALPATPPLPAIPAMPALPRAAPDLEREHWREQRLYQQQREQRAWQERERQEYPRRRDGRIETGSMPALPPVIMPRAPAVVVVPAQPSQASPPPQPQQQPQPPRREDGRRERGDRGEGNGPRRGNNAEMLR</sequence>
<evidence type="ECO:0000256" key="1">
    <source>
        <dbReference type="SAM" id="MobiDB-lite"/>
    </source>
</evidence>
<feature type="compositionally biased region" description="Low complexity" evidence="1">
    <location>
        <begin position="568"/>
        <end position="577"/>
    </location>
</feature>
<feature type="compositionally biased region" description="Basic and acidic residues" evidence="1">
    <location>
        <begin position="487"/>
        <end position="507"/>
    </location>
</feature>
<dbReference type="OrthoDB" id="5485224at2"/>
<feature type="region of interest" description="Disordered" evidence="1">
    <location>
        <begin position="396"/>
        <end position="462"/>
    </location>
</feature>
<dbReference type="PATRIC" id="fig|1349767.4.peg.2036"/>
<feature type="compositionally biased region" description="Basic and acidic residues" evidence="1">
    <location>
        <begin position="549"/>
        <end position="563"/>
    </location>
</feature>
<gene>
    <name evidence="3" type="ORF">GJA_5448</name>
</gene>
<dbReference type="eggNOG" id="COG3115">
    <property type="taxonomic scope" value="Bacteria"/>
</dbReference>
<proteinExistence type="predicted"/>
<keyword evidence="2" id="KW-0732">Signal</keyword>
<keyword evidence="3" id="KW-0812">Transmembrane</keyword>
<evidence type="ECO:0000313" key="4">
    <source>
        <dbReference type="Proteomes" id="UP000027604"/>
    </source>
</evidence>
<evidence type="ECO:0000256" key="2">
    <source>
        <dbReference type="SAM" id="SignalP"/>
    </source>
</evidence>
<dbReference type="Proteomes" id="UP000027604">
    <property type="component" value="Chromosome I"/>
</dbReference>
<feature type="chain" id="PRO_5004797538" evidence="2">
    <location>
        <begin position="24"/>
        <end position="577"/>
    </location>
</feature>
<feature type="region of interest" description="Disordered" evidence="1">
    <location>
        <begin position="487"/>
        <end position="577"/>
    </location>
</feature>
<dbReference type="EMBL" id="HG322949">
    <property type="protein sequence ID" value="CDG86044.1"/>
    <property type="molecule type" value="Genomic_DNA"/>
</dbReference>
<dbReference type="AlphaFoldDB" id="W0VB65"/>
<dbReference type="InterPro" id="IPR046535">
    <property type="entry name" value="DUF6600"/>
</dbReference>
<feature type="compositionally biased region" description="Basic and acidic residues" evidence="1">
    <location>
        <begin position="412"/>
        <end position="421"/>
    </location>
</feature>
<feature type="compositionally biased region" description="Low complexity" evidence="1">
    <location>
        <begin position="521"/>
        <end position="535"/>
    </location>
</feature>
<name>W0VB65_9BURK</name>
<protein>
    <submittedName>
        <fullName evidence="3">Putative transmembrane protein</fullName>
    </submittedName>
</protein>
<evidence type="ECO:0000313" key="3">
    <source>
        <dbReference type="EMBL" id="CDG86044.1"/>
    </source>
</evidence>
<dbReference type="KEGG" id="jag:GJA_5448"/>
<dbReference type="Pfam" id="PF20245">
    <property type="entry name" value="DUF6600"/>
    <property type="match status" value="1"/>
</dbReference>
<dbReference type="RefSeq" id="WP_051781318.1">
    <property type="nucleotide sequence ID" value="NZ_BCTH01000020.1"/>
</dbReference>
<feature type="signal peptide" evidence="2">
    <location>
        <begin position="1"/>
        <end position="23"/>
    </location>
</feature>
<dbReference type="HOGENOM" id="CLU_472326_0_0_4"/>
<feature type="compositionally biased region" description="Pro residues" evidence="1">
    <location>
        <begin position="536"/>
        <end position="548"/>
    </location>
</feature>